<keyword evidence="1" id="KW-0472">Membrane</keyword>
<protein>
    <submittedName>
        <fullName evidence="2">Uncharacterized protein</fullName>
    </submittedName>
</protein>
<evidence type="ECO:0000256" key="1">
    <source>
        <dbReference type="SAM" id="Phobius"/>
    </source>
</evidence>
<comment type="caution">
    <text evidence="2">The sequence shown here is derived from an EMBL/GenBank/DDBJ whole genome shotgun (WGS) entry which is preliminary data.</text>
</comment>
<keyword evidence="1" id="KW-0812">Transmembrane</keyword>
<name>A0AAD4IRG8_PERFH</name>
<proteinExistence type="predicted"/>
<dbReference type="PANTHER" id="PTHR34189">
    <property type="entry name" value="TRANSMEMBRANE PROTEIN"/>
    <property type="match status" value="1"/>
</dbReference>
<sequence length="90" mass="9940">MHRSSSHSAARSSDEFLVNFSSSSALKGFDSSQDLLADYDDKAVVSDDISKNKDAPVKSTFGERAVHLIPLVLIFCGLVLWWFSNPVQLH</sequence>
<keyword evidence="1" id="KW-1133">Transmembrane helix</keyword>
<feature type="transmembrane region" description="Helical" evidence="1">
    <location>
        <begin position="65"/>
        <end position="84"/>
    </location>
</feature>
<dbReference type="PANTHER" id="PTHR34189:SF10">
    <property type="entry name" value="TRANSMEMBRANE PROTEIN"/>
    <property type="match status" value="1"/>
</dbReference>
<gene>
    <name evidence="2" type="ORF">C2S53_020734</name>
</gene>
<keyword evidence="3" id="KW-1185">Reference proteome</keyword>
<dbReference type="Proteomes" id="UP001190926">
    <property type="component" value="Unassembled WGS sequence"/>
</dbReference>
<dbReference type="AlphaFoldDB" id="A0AAD4IRG8"/>
<accession>A0AAD4IRG8</accession>
<organism evidence="2 3">
    <name type="scientific">Perilla frutescens var. hirtella</name>
    <name type="common">Perilla citriodora</name>
    <name type="synonym">Perilla setoyensis</name>
    <dbReference type="NCBI Taxonomy" id="608512"/>
    <lineage>
        <taxon>Eukaryota</taxon>
        <taxon>Viridiplantae</taxon>
        <taxon>Streptophyta</taxon>
        <taxon>Embryophyta</taxon>
        <taxon>Tracheophyta</taxon>
        <taxon>Spermatophyta</taxon>
        <taxon>Magnoliopsida</taxon>
        <taxon>eudicotyledons</taxon>
        <taxon>Gunneridae</taxon>
        <taxon>Pentapetalae</taxon>
        <taxon>asterids</taxon>
        <taxon>lamiids</taxon>
        <taxon>Lamiales</taxon>
        <taxon>Lamiaceae</taxon>
        <taxon>Nepetoideae</taxon>
        <taxon>Elsholtzieae</taxon>
        <taxon>Perilla</taxon>
    </lineage>
</organism>
<evidence type="ECO:0000313" key="2">
    <source>
        <dbReference type="EMBL" id="KAH6819858.1"/>
    </source>
</evidence>
<reference evidence="2 3" key="1">
    <citation type="journal article" date="2021" name="Nat. Commun.">
        <title>Incipient diploidization of the medicinal plant Perilla within 10,000 years.</title>
        <authorList>
            <person name="Zhang Y."/>
            <person name="Shen Q."/>
            <person name="Leng L."/>
            <person name="Zhang D."/>
            <person name="Chen S."/>
            <person name="Shi Y."/>
            <person name="Ning Z."/>
            <person name="Chen S."/>
        </authorList>
    </citation>
    <scope>NUCLEOTIDE SEQUENCE [LARGE SCALE GENOMIC DNA]</scope>
    <source>
        <strain evidence="3">cv. PC099</strain>
    </source>
</reference>
<evidence type="ECO:0000313" key="3">
    <source>
        <dbReference type="Proteomes" id="UP001190926"/>
    </source>
</evidence>
<dbReference type="EMBL" id="SDAM02006179">
    <property type="protein sequence ID" value="KAH6819858.1"/>
    <property type="molecule type" value="Genomic_DNA"/>
</dbReference>